<dbReference type="InterPro" id="IPR000014">
    <property type="entry name" value="PAS"/>
</dbReference>
<gene>
    <name evidence="8" type="ORF">ACFQFD_13020</name>
</gene>
<keyword evidence="1 3" id="KW-0807">Transducer</keyword>
<dbReference type="CDD" id="cd11386">
    <property type="entry name" value="MCP_signal"/>
    <property type="match status" value="1"/>
</dbReference>
<evidence type="ECO:0000259" key="7">
    <source>
        <dbReference type="PROSITE" id="PS50885"/>
    </source>
</evidence>
<dbReference type="CDD" id="cd00130">
    <property type="entry name" value="PAS"/>
    <property type="match status" value="1"/>
</dbReference>
<dbReference type="AlphaFoldDB" id="A0ABD5TCX0"/>
<keyword evidence="9" id="KW-1185">Reference proteome</keyword>
<evidence type="ECO:0000256" key="2">
    <source>
        <dbReference type="ARBA" id="ARBA00029447"/>
    </source>
</evidence>
<evidence type="ECO:0000256" key="4">
    <source>
        <dbReference type="SAM" id="MobiDB-lite"/>
    </source>
</evidence>
<dbReference type="Pfam" id="PF08448">
    <property type="entry name" value="PAS_4"/>
    <property type="match status" value="1"/>
</dbReference>
<dbReference type="NCBIfam" id="TIGR00229">
    <property type="entry name" value="sensory_box"/>
    <property type="match status" value="1"/>
</dbReference>
<dbReference type="RefSeq" id="WP_284061076.1">
    <property type="nucleotide sequence ID" value="NZ_CP126158.1"/>
</dbReference>
<dbReference type="PROSITE" id="PS50111">
    <property type="entry name" value="CHEMOTAXIS_TRANSDUC_2"/>
    <property type="match status" value="1"/>
</dbReference>
<feature type="compositionally biased region" description="Acidic residues" evidence="4">
    <location>
        <begin position="555"/>
        <end position="573"/>
    </location>
</feature>
<feature type="domain" description="Methyl-accepting transducer" evidence="5">
    <location>
        <begin position="241"/>
        <end position="477"/>
    </location>
</feature>
<evidence type="ECO:0000256" key="3">
    <source>
        <dbReference type="PROSITE-ProRule" id="PRU00284"/>
    </source>
</evidence>
<comment type="caution">
    <text evidence="8">The sequence shown here is derived from an EMBL/GenBank/DDBJ whole genome shotgun (WGS) entry which is preliminary data.</text>
</comment>
<dbReference type="SMART" id="SM00091">
    <property type="entry name" value="PAS"/>
    <property type="match status" value="1"/>
</dbReference>
<evidence type="ECO:0000313" key="8">
    <source>
        <dbReference type="EMBL" id="MFC6786879.1"/>
    </source>
</evidence>
<dbReference type="InterPro" id="IPR004090">
    <property type="entry name" value="Chemotax_Me-accpt_rcpt"/>
</dbReference>
<dbReference type="GeneID" id="81209979"/>
<reference evidence="8 9" key="1">
    <citation type="journal article" date="2019" name="Int. J. Syst. Evol. Microbiol.">
        <title>The Global Catalogue of Microorganisms (GCM) 10K type strain sequencing project: providing services to taxonomists for standard genome sequencing and annotation.</title>
        <authorList>
            <consortium name="The Broad Institute Genomics Platform"/>
            <consortium name="The Broad Institute Genome Sequencing Center for Infectious Disease"/>
            <person name="Wu L."/>
            <person name="Ma J."/>
        </authorList>
    </citation>
    <scope>NUCLEOTIDE SEQUENCE [LARGE SCALE GENOMIC DNA]</scope>
    <source>
        <strain evidence="8 9">SYNS20</strain>
    </source>
</reference>
<protein>
    <submittedName>
        <fullName evidence="8">Methyl-accepting chemotaxis protein</fullName>
    </submittedName>
</protein>
<dbReference type="PROSITE" id="PS50112">
    <property type="entry name" value="PAS"/>
    <property type="match status" value="1"/>
</dbReference>
<evidence type="ECO:0000313" key="9">
    <source>
        <dbReference type="Proteomes" id="UP001596443"/>
    </source>
</evidence>
<feature type="domain" description="PAS" evidence="6">
    <location>
        <begin position="52"/>
        <end position="100"/>
    </location>
</feature>
<dbReference type="PROSITE" id="PS50885">
    <property type="entry name" value="HAMP"/>
    <property type="match status" value="1"/>
</dbReference>
<dbReference type="SUPFAM" id="SSF58104">
    <property type="entry name" value="Methyl-accepting chemotaxis protein (MCP) signaling domain"/>
    <property type="match status" value="1"/>
</dbReference>
<evidence type="ECO:0000259" key="5">
    <source>
        <dbReference type="PROSITE" id="PS50111"/>
    </source>
</evidence>
<proteinExistence type="inferred from homology"/>
<feature type="domain" description="HAMP" evidence="7">
    <location>
        <begin position="187"/>
        <end position="236"/>
    </location>
</feature>
<sequence>MSLLTRLRAWVAGTAQEEPLADGGVTVEANGEPIPTQEADSDDELNIDDDLLLDGVGSAVFMVDSDGEIIAWNSAIEELTGATAEEAIGHEHASEMFYPDGRRAQTLADKVLEHPKSVHEEFGVDLKDESTWLYADTSVMTDQYGDERHIYFSAMPLYEDDELIAVVETVQDRTEERQRQEAAEALVNELSATMASLMAGDLSERAQFEDDCLDERLLSVVDDLNEMAAAFQETAAGVDEGTVRLEDSVEEAVDAAEEIAENVGEQNDLLSEGVSEMQTFSASMEEVAATAEEVDTAAGQAREAATDGLDASEDAREATEEVTDIGEELVDSVTDLGDRMDDIEAVVEVISDVAEQTNLLALNANIEAARAGKDGDGFAVVAEEVKTLADETRQHTEQITGNIEELQSQTDSTVVAAEQSHQQIDHAADQIDDVLEAFEDIASSIDQAADGITEVSRATDDQAATVEELTATIEEVRERSTETEHAADRIVAATDDQSEAIAELSDRVADLRGKNAESAGFSAATTDGSDAESDHEFRTDGGITIDASAVRKENDDGDEGDGVTIESVEEPDERTEAATEPAEEPNGTEDEDEYGGFNFGV</sequence>
<dbReference type="InterPro" id="IPR013656">
    <property type="entry name" value="PAS_4"/>
</dbReference>
<feature type="region of interest" description="Disordered" evidence="4">
    <location>
        <begin position="518"/>
        <end position="601"/>
    </location>
</feature>
<dbReference type="PANTHER" id="PTHR32089">
    <property type="entry name" value="METHYL-ACCEPTING CHEMOTAXIS PROTEIN MCPB"/>
    <property type="match status" value="1"/>
</dbReference>
<dbReference type="InterPro" id="IPR003660">
    <property type="entry name" value="HAMP_dom"/>
</dbReference>
<dbReference type="PRINTS" id="PR00260">
    <property type="entry name" value="CHEMTRNSDUCR"/>
</dbReference>
<evidence type="ECO:0000256" key="1">
    <source>
        <dbReference type="ARBA" id="ARBA00023224"/>
    </source>
</evidence>
<dbReference type="Gene3D" id="1.10.287.950">
    <property type="entry name" value="Methyl-accepting chemotaxis protein"/>
    <property type="match status" value="1"/>
</dbReference>
<feature type="compositionally biased region" description="Acidic residues" evidence="4">
    <location>
        <begin position="581"/>
        <end position="594"/>
    </location>
</feature>
<name>A0ABD5TCX0_9EURY</name>
<dbReference type="EMBL" id="JBHSWX010000012">
    <property type="protein sequence ID" value="MFC6786879.1"/>
    <property type="molecule type" value="Genomic_DNA"/>
</dbReference>
<dbReference type="InterPro" id="IPR035965">
    <property type="entry name" value="PAS-like_dom_sf"/>
</dbReference>
<dbReference type="Proteomes" id="UP001596443">
    <property type="component" value="Unassembled WGS sequence"/>
</dbReference>
<comment type="similarity">
    <text evidence="2">Belongs to the methyl-accepting chemotaxis (MCP) protein family.</text>
</comment>
<organism evidence="8 9">
    <name type="scientific">Halobaculum halobium</name>
    <dbReference type="NCBI Taxonomy" id="3032281"/>
    <lineage>
        <taxon>Archaea</taxon>
        <taxon>Methanobacteriati</taxon>
        <taxon>Methanobacteriota</taxon>
        <taxon>Stenosarchaea group</taxon>
        <taxon>Halobacteria</taxon>
        <taxon>Halobacteriales</taxon>
        <taxon>Haloferacaceae</taxon>
        <taxon>Halobaculum</taxon>
    </lineage>
</organism>
<dbReference type="Pfam" id="PF00015">
    <property type="entry name" value="MCPsignal"/>
    <property type="match status" value="1"/>
</dbReference>
<dbReference type="PANTHER" id="PTHR32089:SF112">
    <property type="entry name" value="LYSOZYME-LIKE PROTEIN-RELATED"/>
    <property type="match status" value="1"/>
</dbReference>
<accession>A0ABD5TCX0</accession>
<dbReference type="GO" id="GO:0007165">
    <property type="term" value="P:signal transduction"/>
    <property type="evidence" value="ECO:0007669"/>
    <property type="project" value="UniProtKB-KW"/>
</dbReference>
<dbReference type="SMART" id="SM00283">
    <property type="entry name" value="MA"/>
    <property type="match status" value="1"/>
</dbReference>
<dbReference type="SUPFAM" id="SSF55785">
    <property type="entry name" value="PYP-like sensor domain (PAS domain)"/>
    <property type="match status" value="1"/>
</dbReference>
<evidence type="ECO:0000259" key="6">
    <source>
        <dbReference type="PROSITE" id="PS50112"/>
    </source>
</evidence>
<dbReference type="Gene3D" id="3.30.450.20">
    <property type="entry name" value="PAS domain"/>
    <property type="match status" value="1"/>
</dbReference>
<dbReference type="InterPro" id="IPR004089">
    <property type="entry name" value="MCPsignal_dom"/>
</dbReference>